<dbReference type="Pfam" id="PF07603">
    <property type="entry name" value="Lcl_C"/>
    <property type="match status" value="1"/>
</dbReference>
<evidence type="ECO:0000256" key="1">
    <source>
        <dbReference type="SAM" id="SignalP"/>
    </source>
</evidence>
<protein>
    <recommendedName>
        <fullName evidence="2">Lcl C-terminal domain-containing protein</fullName>
    </recommendedName>
</protein>
<gene>
    <name evidence="3" type="ORF">BIW53_06310</name>
</gene>
<dbReference type="OrthoDB" id="9815730at2"/>
<dbReference type="Pfam" id="PF22352">
    <property type="entry name" value="K319L-like_PKD"/>
    <property type="match status" value="2"/>
</dbReference>
<keyword evidence="4" id="KW-1185">Reference proteome</keyword>
<organism evidence="3 4">
    <name type="scientific">Pseudoalteromonas byunsanensis</name>
    <dbReference type="NCBI Taxonomy" id="327939"/>
    <lineage>
        <taxon>Bacteria</taxon>
        <taxon>Pseudomonadati</taxon>
        <taxon>Pseudomonadota</taxon>
        <taxon>Gammaproteobacteria</taxon>
        <taxon>Alteromonadales</taxon>
        <taxon>Pseudoalteromonadaceae</taxon>
        <taxon>Pseudoalteromonas</taxon>
    </lineage>
</organism>
<dbReference type="GO" id="GO:0031410">
    <property type="term" value="C:cytoplasmic vesicle"/>
    <property type="evidence" value="ECO:0007669"/>
    <property type="project" value="TreeGrafter"/>
</dbReference>
<dbReference type="Proteomes" id="UP000180253">
    <property type="component" value="Unassembled WGS sequence"/>
</dbReference>
<dbReference type="EMBL" id="MNAN01000027">
    <property type="protein sequence ID" value="OHU96155.1"/>
    <property type="molecule type" value="Genomic_DNA"/>
</dbReference>
<feature type="chain" id="PRO_5010372889" description="Lcl C-terminal domain-containing protein" evidence="1">
    <location>
        <begin position="20"/>
        <end position="559"/>
    </location>
</feature>
<name>A0A1S1N9V9_9GAMM</name>
<dbReference type="GO" id="GO:0016020">
    <property type="term" value="C:membrane"/>
    <property type="evidence" value="ECO:0007669"/>
    <property type="project" value="TreeGrafter"/>
</dbReference>
<dbReference type="AlphaFoldDB" id="A0A1S1N9V9"/>
<dbReference type="RefSeq" id="WP_070991029.1">
    <property type="nucleotide sequence ID" value="NZ_CBCSHD010000003.1"/>
</dbReference>
<dbReference type="PROSITE" id="PS51257">
    <property type="entry name" value="PROKAR_LIPOPROTEIN"/>
    <property type="match status" value="1"/>
</dbReference>
<evidence type="ECO:0000259" key="2">
    <source>
        <dbReference type="Pfam" id="PF07603"/>
    </source>
</evidence>
<proteinExistence type="predicted"/>
<keyword evidence="1" id="KW-0732">Signal</keyword>
<dbReference type="InterPro" id="IPR029865">
    <property type="entry name" value="KIAA0319-like"/>
</dbReference>
<evidence type="ECO:0000313" key="3">
    <source>
        <dbReference type="EMBL" id="OHU96155.1"/>
    </source>
</evidence>
<feature type="domain" description="Lcl C-terminal" evidence="2">
    <location>
        <begin position="393"/>
        <end position="557"/>
    </location>
</feature>
<dbReference type="InterPro" id="IPR011460">
    <property type="entry name" value="Lcl_C"/>
</dbReference>
<dbReference type="PANTHER" id="PTHR46182">
    <property type="entry name" value="FI19480P1"/>
    <property type="match status" value="1"/>
</dbReference>
<accession>A0A1S1N9V9</accession>
<sequence length="559" mass="60139">MQRTKILPFLLGLLLVACGGGGGSDSETGTENASINAGEDITVLEKSVFTLSALVSPSGGTVSWQILSGPNVEGFPLEGMEIEVTAPDVKSDSEVAFKVDYLAPNGQVVSDQVSVFITSQNQLPIPVVTQTLPSEGQSQYLDIVELSAAESLDPDENGQVVGYLWEQLSGPTLSFNSTTEQTLQFVHPLLVTNQAAKFRLTVTDDEDGSTSTEYSVTLLKADKPVIAEAGETQTAIEFDTVMLDASQSKTASGQFSCLWQQIAQTGQNTTVTISEPNKCATEFVAPDVDVTTALSFQVTVTDPNGYSATDTTTVNLEPKALGLIQDSGLSKCYDASTEIDCDDVDYPEQDADIGRDSVADFLDKVGQGRAAFDYTKLNEFADELPDTASQFSCVRDNVNGLIWEVKLSETGTLPNTDTRDGVNHYTWYVDQVSGAAYPGSVISPANTTCPSDSSCGIQTFIDEVNASNFCGGSNWRLPTYFELLSLMDFGRETGSHMLDPDFFPNLPDVSALGHLYYWTAQTSVDGRSLSQAFILDMQTGNDLAYPKANTAYVRLVRTP</sequence>
<evidence type="ECO:0000313" key="4">
    <source>
        <dbReference type="Proteomes" id="UP000180253"/>
    </source>
</evidence>
<feature type="signal peptide" evidence="1">
    <location>
        <begin position="1"/>
        <end position="19"/>
    </location>
</feature>
<comment type="caution">
    <text evidence="3">The sequence shown here is derived from an EMBL/GenBank/DDBJ whole genome shotgun (WGS) entry which is preliminary data.</text>
</comment>
<dbReference type="InterPro" id="IPR013783">
    <property type="entry name" value="Ig-like_fold"/>
</dbReference>
<reference evidence="3 4" key="1">
    <citation type="submission" date="2016-10" db="EMBL/GenBank/DDBJ databases">
        <title>Pseudoalteromonas amylolytica sp. nov., isolated from the surface seawater.</title>
        <authorList>
            <person name="Wu Y.-H."/>
            <person name="Cheng H."/>
            <person name="Jin X.-B."/>
            <person name="Wang C.-S."/>
            <person name="Xu X.-W."/>
        </authorList>
    </citation>
    <scope>NUCLEOTIDE SEQUENCE [LARGE SCALE GENOMIC DNA]</scope>
    <source>
        <strain evidence="3 4">JCM 12483</strain>
    </source>
</reference>
<dbReference type="STRING" id="327939.BIW53_06310"/>
<dbReference type="PANTHER" id="PTHR46182:SF2">
    <property type="entry name" value="FI19480P1"/>
    <property type="match status" value="1"/>
</dbReference>
<dbReference type="Gene3D" id="2.60.40.10">
    <property type="entry name" value="Immunoglobulins"/>
    <property type="match status" value="2"/>
</dbReference>